<dbReference type="EMBL" id="KV918774">
    <property type="protein sequence ID" value="OSX80507.1"/>
    <property type="molecule type" value="Genomic_DNA"/>
</dbReference>
<accession>A0A1X6PI39</accession>
<reference evidence="3 4" key="1">
    <citation type="submission" date="2017-03" db="EMBL/GenBank/DDBJ databases">
        <title>WGS assembly of Porphyra umbilicalis.</title>
        <authorList>
            <person name="Brawley S.H."/>
            <person name="Blouin N.A."/>
            <person name="Ficko-Blean E."/>
            <person name="Wheeler G.L."/>
            <person name="Lohr M."/>
            <person name="Goodson H.V."/>
            <person name="Jenkins J.W."/>
            <person name="Blaby-Haas C.E."/>
            <person name="Helliwell K.E."/>
            <person name="Chan C."/>
            <person name="Marriage T."/>
            <person name="Bhattacharya D."/>
            <person name="Klein A.S."/>
            <person name="Badis Y."/>
            <person name="Brodie J."/>
            <person name="Cao Y."/>
            <person name="Collen J."/>
            <person name="Dittami S.M."/>
            <person name="Gachon C.M."/>
            <person name="Green B.R."/>
            <person name="Karpowicz S."/>
            <person name="Kim J.W."/>
            <person name="Kudahl U."/>
            <person name="Lin S."/>
            <person name="Michel G."/>
            <person name="Mittag M."/>
            <person name="Olson B.J."/>
            <person name="Pangilinan J."/>
            <person name="Peng Y."/>
            <person name="Qiu H."/>
            <person name="Shu S."/>
            <person name="Singer J.T."/>
            <person name="Smith A.G."/>
            <person name="Sprecher B.N."/>
            <person name="Wagner V."/>
            <person name="Wang W."/>
            <person name="Wang Z.-Y."/>
            <person name="Yan J."/>
            <person name="Yarish C."/>
            <person name="Zoeuner-Riek S."/>
            <person name="Zhuang Y."/>
            <person name="Zou Y."/>
            <person name="Lindquist E.A."/>
            <person name="Grimwood J."/>
            <person name="Barry K."/>
            <person name="Rokhsar D.S."/>
            <person name="Schmutz J."/>
            <person name="Stiller J.W."/>
            <person name="Grossman A.R."/>
            <person name="Prochnik S.E."/>
        </authorList>
    </citation>
    <scope>NUCLEOTIDE SEQUENCE [LARGE SCALE GENOMIC DNA]</scope>
    <source>
        <strain evidence="3">4086291</strain>
    </source>
</reference>
<keyword evidence="4" id="KW-1185">Reference proteome</keyword>
<proteinExistence type="inferred from homology"/>
<gene>
    <name evidence="3" type="ORF">BU14_0051s0028</name>
</gene>
<dbReference type="AlphaFoldDB" id="A0A1X6PI39"/>
<evidence type="ECO:0000313" key="4">
    <source>
        <dbReference type="Proteomes" id="UP000218209"/>
    </source>
</evidence>
<dbReference type="PANTHER" id="PTHR45848">
    <property type="entry name" value="DUAL SPECIFICITY PROTEIN PHOSPHATASE 12 FAMILY MEMBER"/>
    <property type="match status" value="1"/>
</dbReference>
<evidence type="ECO:0000256" key="2">
    <source>
        <dbReference type="SAM" id="MobiDB-lite"/>
    </source>
</evidence>
<feature type="compositionally biased region" description="Basic and acidic residues" evidence="2">
    <location>
        <begin position="236"/>
        <end position="247"/>
    </location>
</feature>
<protein>
    <submittedName>
        <fullName evidence="3">Uncharacterized protein</fullName>
    </submittedName>
</protein>
<sequence>MQPHFYSCWRCGTRLFGANEVRHSAALTASGGAPPSPSTAKAFRHGRVSGAAAARRGGRTPPRRGSYARYTPPPPCTSLFTTAPPDWAAAAVTGEVPAAAATAAATATATATAAVAIEGAADGGGGGDGGGDGGGGGGGGGATAHAGPLACPHCRARVGAYCWSGRQCSCGVWVTPAFQFGGGKVDAKWGDRVARQPGGGGGTPPAGAAAAVAVAAAERVIEAVEAIDVLDEEGAAEARGRPDDTARDGCGVSAGGPR</sequence>
<organism evidence="3 4">
    <name type="scientific">Porphyra umbilicalis</name>
    <name type="common">Purple laver</name>
    <name type="synonym">Red alga</name>
    <dbReference type="NCBI Taxonomy" id="2786"/>
    <lineage>
        <taxon>Eukaryota</taxon>
        <taxon>Rhodophyta</taxon>
        <taxon>Bangiophyceae</taxon>
        <taxon>Bangiales</taxon>
        <taxon>Bangiaceae</taxon>
        <taxon>Porphyra</taxon>
    </lineage>
</organism>
<evidence type="ECO:0000256" key="1">
    <source>
        <dbReference type="ARBA" id="ARBA00008601"/>
    </source>
</evidence>
<evidence type="ECO:0000313" key="3">
    <source>
        <dbReference type="EMBL" id="OSX80507.1"/>
    </source>
</evidence>
<dbReference type="OrthoDB" id="2017893at2759"/>
<feature type="region of interest" description="Disordered" evidence="2">
    <location>
        <begin position="28"/>
        <end position="71"/>
    </location>
</feature>
<comment type="similarity">
    <text evidence="1">Belongs to the protein-tyrosine phosphatase family. Non-receptor class dual specificity subfamily.</text>
</comment>
<dbReference type="Proteomes" id="UP000218209">
    <property type="component" value="Unassembled WGS sequence"/>
</dbReference>
<name>A0A1X6PI39_PORUM</name>
<feature type="region of interest" description="Disordered" evidence="2">
    <location>
        <begin position="232"/>
        <end position="258"/>
    </location>
</feature>